<feature type="region of interest" description="Disordered" evidence="1">
    <location>
        <begin position="1023"/>
        <end position="1083"/>
    </location>
</feature>
<feature type="region of interest" description="Disordered" evidence="1">
    <location>
        <begin position="1406"/>
        <end position="1428"/>
    </location>
</feature>
<accession>A0A2C9LK15</accession>
<feature type="region of interest" description="Disordered" evidence="1">
    <location>
        <begin position="755"/>
        <end position="881"/>
    </location>
</feature>
<dbReference type="RefSeq" id="XP_013071156.2">
    <property type="nucleotide sequence ID" value="XM_013215702.2"/>
</dbReference>
<sequence>MILGGNAVISLPSSTDATYYVSNTRVAGSLTANDLNTSLPASTCSTYHVGPCICRGVSEASYYTLEMLHFSPNPTSPCGEPPKQVLSKSEPQSTHTRSSNKAEETPSLESTCNQDVISSATGPVPLWKTLRRNSSGTRGKKLIAVDVEDDKITELATRENLNSAASCLNQSYSSASACSPIPCEKENSKQIYVFTAKDVYCKDIYANAEGVDIKTLPFDRKDITHFIFVEKDYCNSQSSPENLKTMDKKTAENIQVKTKIALKSPKQKPSKKTSKKSQERETPKQKLPKCLTSPTKDTFLLKTSRQALKSADEKSVSPRMISHSVKSKAKTKKVKRAKKQSISTSISSKTAPNEHAHAHSTNSSDTVAIALNNEGMPKLKQVDNHAALADLAPTLRPFSDQAEKMLSLTEKKTCIRPGNMDENDTLNSPDSGKSCHSLGGNSDTKPSVSSFTSQLPVEKKSSLATNDTQEISPKMTEEMVDNIESDSSTSDEESDESCSRSNLIVTAQSSPRVQEEAATPSEQLETVSNFVTKISDISGSFITTTGSSSHVKRHARQSQSSALHKRSTGEVLVGSKKYRKPRTQTEDNACTSPHMKAVRSMSCPMNPMTTPEYVEATRNTVIGSSSSFLKVLKGQRNWYPNVVTWFQSLFSRDKDTIRMSSAGTSKDEPRLDHISPCCSKDEARHSGQDDSFSSVVLDKLRPTGRWASAKVSTLLKLDVSSDAPCDNMFVPVLTSDSCMICPEEDIGPCPYGEEDEQVCDEGPVTPRVSKRKYTSPKGKRRLEKEKRQKERSPRNRFLESERPASILEEHEDETSEPTSPPSKPCIWQKPPKPCVAEDEPKSQKKVESRCTWGLPDPPPSDKDEPRECKTTDPIPPKKKTEIKLEEGNQEKELKATSAEKNRVETFFMSDDHDRYSIASLDLEGIGDVDKHKLESPKRAEKEQSKLDMMTLTKLASPSLVSGALSAAGNTIWSQLEKIRDANVKYQFPQRRGLYEPPKAYPMWLYAEQIQQILNFFGKGQDTGAQKDATKLKTKSDINTRRPSFDEAAKAADEARQNKGKGSDRDSGSSWATPLAAQPKPEEPVYYPRTVDSFRELRFCYPPLPLPIDRAHIHQCCHCHFHPKVRRHAHQNQSSLTCSLCPTHGATFRRRSSSSPTAPSVYDHVCCSYKVRSRPLPLYTPRCHLYHKPRAVRCASKRDYVRKSVSSCQPSSRMTPWSACCTKVLKMIHCDAFSQSELRRKSCLLSEKGDRYYYKNLFKKRINMRNFMKEMRRSQITLKPSQDKSEDEDKDKISEDNSKECCPENLTVTDCKNIEYLRKEYISPCAEKSPYVNPPPCLDKGNTIKMPEVSPYLKTMDTLKAFCGPPCHFPEIPQKNDAEKMDRSKNKSDTFDDEAVEMRKNGVYLSTEGSTSAVQTSERGHGLSSSNPGYDQRWDVSDHLIKMFSPSLETLSKPANNNVYMASSTEAVENCITKQLDATDNDLYQCPCGLNFVSTCPLQSEMAFNRKRELLASKIKEDGNMKPQSQVLPFAGPYLYEDIHPPMSQIKSERCKPKNDFRHSSFLYEDVLRDKFIPSKNNNQENSVHIFKSAFKKSSNDYETSPLKANQIANDVMITLPKVSYKPPIYKHGEGSRCASSRRYDSNFSKCLRKNPNLKRATTRILKTSAPYGDSTDLLRKPLSNNLISDLNSSNVFVSRLPEAIAPAASSGLRTTNDFTLTCGNRHNTQLLTLQHSHISAQTSSLLYGSTNYGGLLNFNPKSALLQDFNKSNATSNISAAPSHNSLGSYYNTLDTRTCFSGNLSTPYNSRMPFPYNNAEKSLVTPNYRKTSIASRSGRMY</sequence>
<evidence type="ECO:0000313" key="3">
    <source>
        <dbReference type="Proteomes" id="UP000076420"/>
    </source>
</evidence>
<feature type="compositionally biased region" description="Basic residues" evidence="1">
    <location>
        <begin position="768"/>
        <end position="781"/>
    </location>
</feature>
<feature type="compositionally biased region" description="Basic residues" evidence="1">
    <location>
        <begin position="265"/>
        <end position="275"/>
    </location>
</feature>
<feature type="compositionally biased region" description="Polar residues" evidence="1">
    <location>
        <begin position="439"/>
        <end position="455"/>
    </location>
</feature>
<feature type="compositionally biased region" description="Basic residues" evidence="1">
    <location>
        <begin position="325"/>
        <end position="339"/>
    </location>
</feature>
<feature type="region of interest" description="Disordered" evidence="1">
    <location>
        <begin position="413"/>
        <end position="500"/>
    </location>
</feature>
<dbReference type="Proteomes" id="UP000076420">
    <property type="component" value="Unassembled WGS sequence"/>
</dbReference>
<feature type="region of interest" description="Disordered" evidence="1">
    <location>
        <begin position="1272"/>
        <end position="1296"/>
    </location>
</feature>
<dbReference type="KEGG" id="bgt:106058309"/>
<feature type="compositionally biased region" description="Low complexity" evidence="1">
    <location>
        <begin position="340"/>
        <end position="350"/>
    </location>
</feature>
<feature type="region of interest" description="Disordered" evidence="1">
    <location>
        <begin position="545"/>
        <end position="589"/>
    </location>
</feature>
<dbReference type="EnsemblMetazoa" id="BGLB031883-RA">
    <property type="protein sequence ID" value="BGLB031883-PA"/>
    <property type="gene ID" value="BGLB031883"/>
</dbReference>
<protein>
    <submittedName>
        <fullName evidence="2">Uncharacterized protein</fullName>
    </submittedName>
</protein>
<feature type="compositionally biased region" description="Basic and acidic residues" evidence="1">
    <location>
        <begin position="1027"/>
        <end position="1066"/>
    </location>
</feature>
<feature type="compositionally biased region" description="Polar residues" evidence="1">
    <location>
        <begin position="462"/>
        <end position="471"/>
    </location>
</feature>
<proteinExistence type="predicted"/>
<evidence type="ECO:0000313" key="2">
    <source>
        <dbReference type="EnsemblMetazoa" id="BGLB031883-PA"/>
    </source>
</evidence>
<reference evidence="2" key="1">
    <citation type="submission" date="2020-05" db="UniProtKB">
        <authorList>
            <consortium name="EnsemblMetazoa"/>
        </authorList>
    </citation>
    <scope>IDENTIFICATION</scope>
    <source>
        <strain evidence="2">BB02</strain>
    </source>
</reference>
<feature type="compositionally biased region" description="Basic and acidic residues" evidence="1">
    <location>
        <begin position="782"/>
        <end position="802"/>
    </location>
</feature>
<feature type="compositionally biased region" description="Acidic residues" evidence="1">
    <location>
        <begin position="478"/>
        <end position="496"/>
    </location>
</feature>
<dbReference type="VEuPathDB" id="VectorBase:BGLAX_034791"/>
<name>A0A2C9LK15_BIOGL</name>
<gene>
    <name evidence="2" type="primary">106058309</name>
</gene>
<feature type="compositionally biased region" description="Basic and acidic residues" evidence="1">
    <location>
        <begin position="859"/>
        <end position="870"/>
    </location>
</feature>
<dbReference type="VEuPathDB" id="VectorBase:BGLB031883"/>
<feature type="region of interest" description="Disordered" evidence="1">
    <location>
        <begin position="258"/>
        <end position="292"/>
    </location>
</feature>
<feature type="region of interest" description="Disordered" evidence="1">
    <location>
        <begin position="306"/>
        <end position="364"/>
    </location>
</feature>
<feature type="compositionally biased region" description="Basic and acidic residues" evidence="1">
    <location>
        <begin position="838"/>
        <end position="848"/>
    </location>
</feature>
<feature type="region of interest" description="Disordered" evidence="1">
    <location>
        <begin position="74"/>
        <end position="114"/>
    </location>
</feature>
<evidence type="ECO:0000256" key="1">
    <source>
        <dbReference type="SAM" id="MobiDB-lite"/>
    </source>
</evidence>
<feature type="compositionally biased region" description="Polar residues" evidence="1">
    <location>
        <begin position="86"/>
        <end position="99"/>
    </location>
</feature>
<dbReference type="OrthoDB" id="6089483at2759"/>
<organism evidence="2 3">
    <name type="scientific">Biomphalaria glabrata</name>
    <name type="common">Bloodfluke planorb</name>
    <name type="synonym">Freshwater snail</name>
    <dbReference type="NCBI Taxonomy" id="6526"/>
    <lineage>
        <taxon>Eukaryota</taxon>
        <taxon>Metazoa</taxon>
        <taxon>Spiralia</taxon>
        <taxon>Lophotrochozoa</taxon>
        <taxon>Mollusca</taxon>
        <taxon>Gastropoda</taxon>
        <taxon>Heterobranchia</taxon>
        <taxon>Euthyneura</taxon>
        <taxon>Panpulmonata</taxon>
        <taxon>Hygrophila</taxon>
        <taxon>Lymnaeoidea</taxon>
        <taxon>Planorbidae</taxon>
        <taxon>Biomphalaria</taxon>
    </lineage>
</organism>